<reference evidence="1" key="1">
    <citation type="submission" date="2021-02" db="EMBL/GenBank/DDBJ databases">
        <authorList>
            <person name="Dougan E. K."/>
            <person name="Rhodes N."/>
            <person name="Thang M."/>
            <person name="Chan C."/>
        </authorList>
    </citation>
    <scope>NUCLEOTIDE SEQUENCE</scope>
</reference>
<accession>A0A813J0Y6</accession>
<name>A0A813J0Y6_POLGL</name>
<sequence>MAKSSQVMKKPASTIIKKPATHALTDEKIYASTCTACPVCQDDLTNKVRDRMAECVIVSSETIDKAFRTNQLGHQKVNCLSFDDITKSGVYFVNHHFAFTVNYLRLQHLRLLRAREAPGQEAAVQSIFHQEGDGMPCSRFFRDNLLHALEGYAIAREHPDQVIPFDLDYPAVTVYAKVENYVFPSPTDEHERSKGCVDKEKSHLALPNRTAGWHFVTDPDSRRCLGAKEHIVNELIADKVSILTEVINMTNVVPDLLVHDDNCTFEHVKNHKYDAFGTIKHFVIDKFHMKNHKCSKNKWTRSEKSRCKGVNTSQAEQFNAWMRGLNFFLNGLRPASH</sequence>
<organism evidence="1 2">
    <name type="scientific">Polarella glacialis</name>
    <name type="common">Dinoflagellate</name>
    <dbReference type="NCBI Taxonomy" id="89957"/>
    <lineage>
        <taxon>Eukaryota</taxon>
        <taxon>Sar</taxon>
        <taxon>Alveolata</taxon>
        <taxon>Dinophyceae</taxon>
        <taxon>Suessiales</taxon>
        <taxon>Suessiaceae</taxon>
        <taxon>Polarella</taxon>
    </lineage>
</organism>
<gene>
    <name evidence="1" type="ORF">PGLA2088_LOCUS17080</name>
</gene>
<protein>
    <submittedName>
        <fullName evidence="1">Uncharacterized protein</fullName>
    </submittedName>
</protein>
<evidence type="ECO:0000313" key="1">
    <source>
        <dbReference type="EMBL" id="CAE8668989.1"/>
    </source>
</evidence>
<dbReference type="EMBL" id="CAJNNW010022235">
    <property type="protein sequence ID" value="CAE8668989.1"/>
    <property type="molecule type" value="Genomic_DNA"/>
</dbReference>
<feature type="non-terminal residue" evidence="1">
    <location>
        <position position="337"/>
    </location>
</feature>
<comment type="caution">
    <text evidence="1">The sequence shown here is derived from an EMBL/GenBank/DDBJ whole genome shotgun (WGS) entry which is preliminary data.</text>
</comment>
<dbReference type="AlphaFoldDB" id="A0A813J0Y6"/>
<evidence type="ECO:0000313" key="2">
    <source>
        <dbReference type="Proteomes" id="UP000626109"/>
    </source>
</evidence>
<proteinExistence type="predicted"/>
<dbReference type="Proteomes" id="UP000626109">
    <property type="component" value="Unassembled WGS sequence"/>
</dbReference>